<gene>
    <name evidence="2" type="ORF">GCWU000182_000961</name>
</gene>
<sequence length="67" mass="7737">MELCVQCLHLGSYGKEPATMAKMHAFIEDSGYELDFQEGRHHHEIYLSDPRRVAPDKLKTILRVPVK</sequence>
<evidence type="ECO:0000313" key="2">
    <source>
        <dbReference type="EMBL" id="ESK65686.1"/>
    </source>
</evidence>
<accession>W1Q3H5</accession>
<dbReference type="Pfam" id="PF06445">
    <property type="entry name" value="GyrI-like"/>
    <property type="match status" value="1"/>
</dbReference>
<evidence type="ECO:0000313" key="3">
    <source>
        <dbReference type="Proteomes" id="UP000019050"/>
    </source>
</evidence>
<dbReference type="Proteomes" id="UP000019050">
    <property type="component" value="Unassembled WGS sequence"/>
</dbReference>
<organism evidence="2 3">
    <name type="scientific">Abiotrophia defectiva ATCC 49176</name>
    <dbReference type="NCBI Taxonomy" id="592010"/>
    <lineage>
        <taxon>Bacteria</taxon>
        <taxon>Bacillati</taxon>
        <taxon>Bacillota</taxon>
        <taxon>Bacilli</taxon>
        <taxon>Lactobacillales</taxon>
        <taxon>Aerococcaceae</taxon>
        <taxon>Abiotrophia</taxon>
    </lineage>
</organism>
<dbReference type="Gene3D" id="3.20.80.10">
    <property type="entry name" value="Regulatory factor, effector binding domain"/>
    <property type="match status" value="1"/>
</dbReference>
<dbReference type="OrthoDB" id="4772335at2"/>
<name>W1Q3H5_ABIDE</name>
<comment type="caution">
    <text evidence="2">The sequence shown here is derived from an EMBL/GenBank/DDBJ whole genome shotgun (WGS) entry which is preliminary data.</text>
</comment>
<evidence type="ECO:0000259" key="1">
    <source>
        <dbReference type="Pfam" id="PF06445"/>
    </source>
</evidence>
<dbReference type="HOGENOM" id="CLU_083625_3_0_9"/>
<dbReference type="SUPFAM" id="SSF55136">
    <property type="entry name" value="Probable bacterial effector-binding domain"/>
    <property type="match status" value="1"/>
</dbReference>
<dbReference type="InterPro" id="IPR011256">
    <property type="entry name" value="Reg_factor_effector_dom_sf"/>
</dbReference>
<keyword evidence="3" id="KW-1185">Reference proteome</keyword>
<dbReference type="EMBL" id="ACIN03000006">
    <property type="protein sequence ID" value="ESK65686.1"/>
    <property type="molecule type" value="Genomic_DNA"/>
</dbReference>
<dbReference type="AlphaFoldDB" id="W1Q3H5"/>
<reference evidence="2" key="1">
    <citation type="submission" date="2013-06" db="EMBL/GenBank/DDBJ databases">
        <authorList>
            <person name="Weinstock G."/>
            <person name="Sodergren E."/>
            <person name="Clifton S."/>
            <person name="Fulton L."/>
            <person name="Fulton B."/>
            <person name="Courtney L."/>
            <person name="Fronick C."/>
            <person name="Harrison M."/>
            <person name="Strong C."/>
            <person name="Farmer C."/>
            <person name="Delahaunty K."/>
            <person name="Markovic C."/>
            <person name="Hall O."/>
            <person name="Minx P."/>
            <person name="Tomlinson C."/>
            <person name="Mitreva M."/>
            <person name="Nelson J."/>
            <person name="Hou S."/>
            <person name="Wollam A."/>
            <person name="Pepin K.H."/>
            <person name="Johnson M."/>
            <person name="Bhonagiri V."/>
            <person name="Nash W.E."/>
            <person name="Warren W."/>
            <person name="Chinwalla A."/>
            <person name="Mardis E.R."/>
            <person name="Wilson R.K."/>
        </authorList>
    </citation>
    <scope>NUCLEOTIDE SEQUENCE [LARGE SCALE GENOMIC DNA]</scope>
    <source>
        <strain evidence="2">ATCC 49176</strain>
    </source>
</reference>
<dbReference type="InterPro" id="IPR029442">
    <property type="entry name" value="GyrI-like"/>
</dbReference>
<protein>
    <recommendedName>
        <fullName evidence="1">GyrI-like small molecule binding domain-containing protein</fullName>
    </recommendedName>
</protein>
<dbReference type="eggNOG" id="COG4832">
    <property type="taxonomic scope" value="Bacteria"/>
</dbReference>
<dbReference type="STRING" id="592010.GCWU000182_000961"/>
<proteinExistence type="predicted"/>
<feature type="domain" description="GyrI-like small molecule binding" evidence="1">
    <location>
        <begin position="4"/>
        <end position="67"/>
    </location>
</feature>